<dbReference type="SUPFAM" id="SSF55890">
    <property type="entry name" value="Sporulation response regulatory protein Spo0B"/>
    <property type="match status" value="1"/>
</dbReference>
<dbReference type="PROSITE" id="PS50109">
    <property type="entry name" value="HIS_KIN"/>
    <property type="match status" value="1"/>
</dbReference>
<dbReference type="InterPro" id="IPR016120">
    <property type="entry name" value="Sig_transdc_His_kin_SpoOB"/>
</dbReference>
<feature type="domain" description="Histidine kinase" evidence="10">
    <location>
        <begin position="340"/>
        <end position="446"/>
    </location>
</feature>
<gene>
    <name evidence="11" type="ORF">H4Q31_01195</name>
</gene>
<dbReference type="PANTHER" id="PTHR40448:SF1">
    <property type="entry name" value="TWO-COMPONENT SENSOR HISTIDINE KINASE"/>
    <property type="match status" value="1"/>
</dbReference>
<comment type="caution">
    <text evidence="11">The sequence shown here is derived from an EMBL/GenBank/DDBJ whole genome shotgun (WGS) entry which is preliminary data.</text>
</comment>
<dbReference type="SUPFAM" id="SSF55874">
    <property type="entry name" value="ATPase domain of HSP90 chaperone/DNA topoisomerase II/histidine kinase"/>
    <property type="match status" value="1"/>
</dbReference>
<dbReference type="PANTHER" id="PTHR40448">
    <property type="entry name" value="TWO-COMPONENT SENSOR HISTIDINE KINASE"/>
    <property type="match status" value="1"/>
</dbReference>
<keyword evidence="12" id="KW-1185">Reference proteome</keyword>
<proteinExistence type="predicted"/>
<evidence type="ECO:0000256" key="2">
    <source>
        <dbReference type="ARBA" id="ARBA00012438"/>
    </source>
</evidence>
<keyword evidence="7" id="KW-0067">ATP-binding</keyword>
<sequence length="454" mass="51271">MDAIWNFLKLDLLVACPESFTAWVLAFSFLEKKPDKLNRRIALLTLSTSLTTDLLYYILPLQWHLANSFFWNAAMLAIIFREQTLRRKIGLLCVMYILVIVTDITASLIYIYGLGQPSTEIGQPSSIFVFMLVLYPLLALGWLASWYIRSRQPNRIRRLSKLILDGTRSDLTPILLIIVLHFCLVCTVETFYLLHHTRGIGPLIQILLGASILLSLLMLALMLRLLARTREESARMTQDIYVEEINRMFTSIRGQRHDFLNHLQVMHTMLQMGKTAELRAYMADLVKESHAVSDIVRHHSPALAAFVQAKTAVAVSRGISFTCELSDDWSQLSTIRMIDIIKIIGNLVNNAFDEAEHQSPDNRYVHAVMRCLPGYVELSVSNSGSPLKEGDKEMIFLPGYTTKDSAHSGLGLSIVQDRVKHYRGTISVQTADDNATVFTVRLPHRKPTSSGHAG</sequence>
<dbReference type="InterPro" id="IPR005467">
    <property type="entry name" value="His_kinase_dom"/>
</dbReference>
<keyword evidence="9" id="KW-1133">Transmembrane helix</keyword>
<feature type="transmembrane region" description="Helical" evidence="9">
    <location>
        <begin position="169"/>
        <end position="194"/>
    </location>
</feature>
<feature type="transmembrane region" description="Helical" evidence="9">
    <location>
        <begin position="206"/>
        <end position="227"/>
    </location>
</feature>
<dbReference type="Gene3D" id="1.10.287.130">
    <property type="match status" value="1"/>
</dbReference>
<dbReference type="InterPro" id="IPR004358">
    <property type="entry name" value="Sig_transdc_His_kin-like_C"/>
</dbReference>
<dbReference type="InterPro" id="IPR039506">
    <property type="entry name" value="SPOB_a"/>
</dbReference>
<keyword evidence="9" id="KW-0812">Transmembrane</keyword>
<evidence type="ECO:0000313" key="12">
    <source>
        <dbReference type="Proteomes" id="UP000574133"/>
    </source>
</evidence>
<dbReference type="EC" id="2.7.13.3" evidence="2"/>
<evidence type="ECO:0000256" key="9">
    <source>
        <dbReference type="SAM" id="Phobius"/>
    </source>
</evidence>
<dbReference type="GO" id="GO:0000155">
    <property type="term" value="F:phosphorelay sensor kinase activity"/>
    <property type="evidence" value="ECO:0007669"/>
    <property type="project" value="InterPro"/>
</dbReference>
<keyword evidence="6" id="KW-0418">Kinase</keyword>
<dbReference type="GO" id="GO:0042802">
    <property type="term" value="F:identical protein binding"/>
    <property type="evidence" value="ECO:0007669"/>
    <property type="project" value="TreeGrafter"/>
</dbReference>
<evidence type="ECO:0000256" key="4">
    <source>
        <dbReference type="ARBA" id="ARBA00022679"/>
    </source>
</evidence>
<keyword evidence="4" id="KW-0808">Transferase</keyword>
<keyword evidence="3" id="KW-0597">Phosphoprotein</keyword>
<dbReference type="AlphaFoldDB" id="A0A841TA75"/>
<feature type="transmembrane region" description="Helical" evidence="9">
    <location>
        <begin position="65"/>
        <end position="81"/>
    </location>
</feature>
<dbReference type="GO" id="GO:0005524">
    <property type="term" value="F:ATP binding"/>
    <property type="evidence" value="ECO:0007669"/>
    <property type="project" value="UniProtKB-KW"/>
</dbReference>
<protein>
    <recommendedName>
        <fullName evidence="2">histidine kinase</fullName>
        <ecNumber evidence="2">2.7.13.3</ecNumber>
    </recommendedName>
</protein>
<accession>A0A841TA75</accession>
<dbReference type="Pfam" id="PF14689">
    <property type="entry name" value="SPOB_a"/>
    <property type="match status" value="1"/>
</dbReference>
<keyword evidence="8" id="KW-0902">Two-component regulatory system</keyword>
<dbReference type="PRINTS" id="PR00344">
    <property type="entry name" value="BCTRLSENSOR"/>
</dbReference>
<evidence type="ECO:0000256" key="3">
    <source>
        <dbReference type="ARBA" id="ARBA00022553"/>
    </source>
</evidence>
<evidence type="ECO:0000259" key="10">
    <source>
        <dbReference type="PROSITE" id="PS50109"/>
    </source>
</evidence>
<evidence type="ECO:0000313" key="11">
    <source>
        <dbReference type="EMBL" id="MBB6675937.1"/>
    </source>
</evidence>
<dbReference type="Proteomes" id="UP000574133">
    <property type="component" value="Unassembled WGS sequence"/>
</dbReference>
<evidence type="ECO:0000256" key="6">
    <source>
        <dbReference type="ARBA" id="ARBA00022777"/>
    </source>
</evidence>
<evidence type="ECO:0000256" key="7">
    <source>
        <dbReference type="ARBA" id="ARBA00022840"/>
    </source>
</evidence>
<keyword evidence="5" id="KW-0547">Nucleotide-binding</keyword>
<dbReference type="SMART" id="SM00387">
    <property type="entry name" value="HATPase_c"/>
    <property type="match status" value="1"/>
</dbReference>
<feature type="transmembrane region" description="Helical" evidence="9">
    <location>
        <begin position="93"/>
        <end position="115"/>
    </location>
</feature>
<dbReference type="RefSeq" id="WP_185177244.1">
    <property type="nucleotide sequence ID" value="NZ_CBCSEP010000012.1"/>
</dbReference>
<evidence type="ECO:0000256" key="5">
    <source>
        <dbReference type="ARBA" id="ARBA00022741"/>
    </source>
</evidence>
<dbReference type="InterPro" id="IPR003594">
    <property type="entry name" value="HATPase_dom"/>
</dbReference>
<feature type="transmembrane region" description="Helical" evidence="9">
    <location>
        <begin position="127"/>
        <end position="148"/>
    </location>
</feature>
<evidence type="ECO:0000256" key="1">
    <source>
        <dbReference type="ARBA" id="ARBA00000085"/>
    </source>
</evidence>
<dbReference type="InterPro" id="IPR036890">
    <property type="entry name" value="HATPase_C_sf"/>
</dbReference>
<dbReference type="EMBL" id="JACJVN010000007">
    <property type="protein sequence ID" value="MBB6675937.1"/>
    <property type="molecule type" value="Genomic_DNA"/>
</dbReference>
<name>A0A841TA75_9BACL</name>
<dbReference type="Gene3D" id="3.30.565.10">
    <property type="entry name" value="Histidine kinase-like ATPase, C-terminal domain"/>
    <property type="match status" value="1"/>
</dbReference>
<organism evidence="11 12">
    <name type="scientific">Cohnella lubricantis</name>
    <dbReference type="NCBI Taxonomy" id="2163172"/>
    <lineage>
        <taxon>Bacteria</taxon>
        <taxon>Bacillati</taxon>
        <taxon>Bacillota</taxon>
        <taxon>Bacilli</taxon>
        <taxon>Bacillales</taxon>
        <taxon>Paenibacillaceae</taxon>
        <taxon>Cohnella</taxon>
    </lineage>
</organism>
<comment type="catalytic activity">
    <reaction evidence="1">
        <text>ATP + protein L-histidine = ADP + protein N-phospho-L-histidine.</text>
        <dbReference type="EC" id="2.7.13.3"/>
    </reaction>
</comment>
<keyword evidence="9" id="KW-0472">Membrane</keyword>
<dbReference type="Pfam" id="PF02518">
    <property type="entry name" value="HATPase_c"/>
    <property type="match status" value="1"/>
</dbReference>
<evidence type="ECO:0000256" key="8">
    <source>
        <dbReference type="ARBA" id="ARBA00023012"/>
    </source>
</evidence>
<reference evidence="11 12" key="1">
    <citation type="submission" date="2020-08" db="EMBL/GenBank/DDBJ databases">
        <title>Cohnella phylogeny.</title>
        <authorList>
            <person name="Dunlap C."/>
        </authorList>
    </citation>
    <scope>NUCLEOTIDE SEQUENCE [LARGE SCALE GENOMIC DNA]</scope>
    <source>
        <strain evidence="11 12">DSM 103658</strain>
    </source>
</reference>